<keyword evidence="2" id="KW-1185">Reference proteome</keyword>
<evidence type="ECO:0000313" key="2">
    <source>
        <dbReference type="Proteomes" id="UP000630594"/>
    </source>
</evidence>
<organism evidence="1 2">
    <name type="scientific">Nocardioides daphniae</name>
    <dbReference type="NCBI Taxonomy" id="402297"/>
    <lineage>
        <taxon>Bacteria</taxon>
        <taxon>Bacillati</taxon>
        <taxon>Actinomycetota</taxon>
        <taxon>Actinomycetes</taxon>
        <taxon>Propionibacteriales</taxon>
        <taxon>Nocardioidaceae</taxon>
        <taxon>Nocardioides</taxon>
    </lineage>
</organism>
<protein>
    <submittedName>
        <fullName evidence="1">Uncharacterized protein</fullName>
    </submittedName>
</protein>
<reference evidence="2" key="1">
    <citation type="journal article" date="2019" name="Int. J. Syst. Evol. Microbiol.">
        <title>The Global Catalogue of Microorganisms (GCM) 10K type strain sequencing project: providing services to taxonomists for standard genome sequencing and annotation.</title>
        <authorList>
            <consortium name="The Broad Institute Genomics Platform"/>
            <consortium name="The Broad Institute Genome Sequencing Center for Infectious Disease"/>
            <person name="Wu L."/>
            <person name="Ma J."/>
        </authorList>
    </citation>
    <scope>NUCLEOTIDE SEQUENCE [LARGE SCALE GENOMIC DNA]</scope>
    <source>
        <strain evidence="2">CCM 7403</strain>
    </source>
</reference>
<name>A0ABQ1PYX3_9ACTN</name>
<gene>
    <name evidence="1" type="ORF">GCM10007231_03370</name>
</gene>
<dbReference type="EMBL" id="BMCK01000001">
    <property type="protein sequence ID" value="GGD07934.1"/>
    <property type="molecule type" value="Genomic_DNA"/>
</dbReference>
<comment type="caution">
    <text evidence="1">The sequence shown here is derived from an EMBL/GenBank/DDBJ whole genome shotgun (WGS) entry which is preliminary data.</text>
</comment>
<proteinExistence type="predicted"/>
<evidence type="ECO:0000313" key="1">
    <source>
        <dbReference type="EMBL" id="GGD07934.1"/>
    </source>
</evidence>
<sequence length="62" mass="6198">MPVEPVEVDAELGHSEPLLAAAQGNAGGDGRLVDGDRHGTPCGFGAEVTGARIVAQEASSRA</sequence>
<dbReference type="Proteomes" id="UP000630594">
    <property type="component" value="Unassembled WGS sequence"/>
</dbReference>
<accession>A0ABQ1PYX3</accession>